<keyword evidence="3" id="KW-1185">Reference proteome</keyword>
<accession>A0ABP7JS49</accession>
<feature type="domain" description="Transposase IS4-like" evidence="1">
    <location>
        <begin position="190"/>
        <end position="444"/>
    </location>
</feature>
<dbReference type="InterPro" id="IPR047654">
    <property type="entry name" value="IS1634_transpos"/>
</dbReference>
<evidence type="ECO:0000313" key="2">
    <source>
        <dbReference type="EMBL" id="GAA3853014.1"/>
    </source>
</evidence>
<dbReference type="SUPFAM" id="SSF53098">
    <property type="entry name" value="Ribonuclease H-like"/>
    <property type="match status" value="1"/>
</dbReference>
<gene>
    <name evidence="2" type="ORF">GCM10022380_83620</name>
</gene>
<comment type="caution">
    <text evidence="2">The sequence shown here is derived from an EMBL/GenBank/DDBJ whole genome shotgun (WGS) entry which is preliminary data.</text>
</comment>
<dbReference type="PANTHER" id="PTHR34614">
    <property type="match status" value="1"/>
</dbReference>
<sequence>MAYVRTVKTASGARAVQIVHSSHKGSRDIEHISSAHDDVELELLRTVARQRLVAGQGELDLGLDAPPEAGGPLPITASRMGHLWDALSLAYEVLGFDAAADGDEVFRQLVLARIIEPTSKLDSLRVLEETGIAPVSYRTLKRRLHAYAGEAWRERLAALCAHHVGLGPATLLLYDVATLYFETDAGDGFRESGFSKERRLEPQITVGLLTDATGFPLMVNAFEGNTAETTTMLPTITAFLAAHRLTDVVIVADAGMISEKNMKDIEAAGLSFILGMKIPEIPYIVAEWRKAHPDTEIADGQVFTQPWPAGPTDKRKDQVRYYQYKHDRARRTLKGIDEQVRKAEQAVAGKTAIKRNRFVKLTDATKTVNRDLDLEAKARALAGIKGYVTNIEDPTPEQVIGAYHQPFQIEKSFRMAKSDLAARPIFHRTRDSIEAHLTIVFAALAVSRWIEDTTGWSIKKFVKTIRRYRTLHIQAGDYVITAADPLPDNIQHVLEAIKARAATH</sequence>
<dbReference type="Pfam" id="PF01609">
    <property type="entry name" value="DDE_Tnp_1"/>
    <property type="match status" value="1"/>
</dbReference>
<evidence type="ECO:0000313" key="3">
    <source>
        <dbReference type="Proteomes" id="UP001501624"/>
    </source>
</evidence>
<organism evidence="2 3">
    <name type="scientific">Amycolatopsis tucumanensis</name>
    <dbReference type="NCBI Taxonomy" id="401106"/>
    <lineage>
        <taxon>Bacteria</taxon>
        <taxon>Bacillati</taxon>
        <taxon>Actinomycetota</taxon>
        <taxon>Actinomycetes</taxon>
        <taxon>Pseudonocardiales</taxon>
        <taxon>Pseudonocardiaceae</taxon>
        <taxon>Amycolatopsis</taxon>
    </lineage>
</organism>
<dbReference type="Proteomes" id="UP001501624">
    <property type="component" value="Unassembled WGS sequence"/>
</dbReference>
<name>A0ABP7JS49_9PSEU</name>
<dbReference type="PANTHER" id="PTHR34614:SF2">
    <property type="entry name" value="TRANSPOSASE IS4-LIKE DOMAIN-CONTAINING PROTEIN"/>
    <property type="match status" value="1"/>
</dbReference>
<evidence type="ECO:0000259" key="1">
    <source>
        <dbReference type="Pfam" id="PF01609"/>
    </source>
</evidence>
<dbReference type="InterPro" id="IPR012337">
    <property type="entry name" value="RNaseH-like_sf"/>
</dbReference>
<proteinExistence type="predicted"/>
<dbReference type="InterPro" id="IPR002559">
    <property type="entry name" value="Transposase_11"/>
</dbReference>
<dbReference type="EMBL" id="BAABCM010000021">
    <property type="protein sequence ID" value="GAA3853014.1"/>
    <property type="molecule type" value="Genomic_DNA"/>
</dbReference>
<dbReference type="NCBIfam" id="NF033559">
    <property type="entry name" value="transpos_IS1634"/>
    <property type="match status" value="1"/>
</dbReference>
<reference evidence="3" key="1">
    <citation type="journal article" date="2019" name="Int. J. Syst. Evol. Microbiol.">
        <title>The Global Catalogue of Microorganisms (GCM) 10K type strain sequencing project: providing services to taxonomists for standard genome sequencing and annotation.</title>
        <authorList>
            <consortium name="The Broad Institute Genomics Platform"/>
            <consortium name="The Broad Institute Genome Sequencing Center for Infectious Disease"/>
            <person name="Wu L."/>
            <person name="Ma J."/>
        </authorList>
    </citation>
    <scope>NUCLEOTIDE SEQUENCE [LARGE SCALE GENOMIC DNA]</scope>
    <source>
        <strain evidence="3">JCM 17017</strain>
    </source>
</reference>
<dbReference type="RefSeq" id="WP_418190756.1">
    <property type="nucleotide sequence ID" value="NZ_BAABCM010000021.1"/>
</dbReference>
<protein>
    <submittedName>
        <fullName evidence="2">IS1634-like element IS1549 family transposase</fullName>
    </submittedName>
</protein>